<evidence type="ECO:0000313" key="1">
    <source>
        <dbReference type="EMBL" id="GIX92662.1"/>
    </source>
</evidence>
<gene>
    <name evidence="1" type="ORF">CEXT_511071</name>
</gene>
<keyword evidence="2" id="KW-1185">Reference proteome</keyword>
<accession>A0AAV4P5Z7</accession>
<proteinExistence type="predicted"/>
<comment type="caution">
    <text evidence="1">The sequence shown here is derived from an EMBL/GenBank/DDBJ whole genome shotgun (WGS) entry which is preliminary data.</text>
</comment>
<organism evidence="1 2">
    <name type="scientific">Caerostris extrusa</name>
    <name type="common">Bark spider</name>
    <name type="synonym">Caerostris bankana</name>
    <dbReference type="NCBI Taxonomy" id="172846"/>
    <lineage>
        <taxon>Eukaryota</taxon>
        <taxon>Metazoa</taxon>
        <taxon>Ecdysozoa</taxon>
        <taxon>Arthropoda</taxon>
        <taxon>Chelicerata</taxon>
        <taxon>Arachnida</taxon>
        <taxon>Araneae</taxon>
        <taxon>Araneomorphae</taxon>
        <taxon>Entelegynae</taxon>
        <taxon>Araneoidea</taxon>
        <taxon>Araneidae</taxon>
        <taxon>Caerostris</taxon>
    </lineage>
</organism>
<dbReference type="Proteomes" id="UP001054945">
    <property type="component" value="Unassembled WGS sequence"/>
</dbReference>
<evidence type="ECO:0000313" key="2">
    <source>
        <dbReference type="Proteomes" id="UP001054945"/>
    </source>
</evidence>
<reference evidence="1 2" key="1">
    <citation type="submission" date="2021-06" db="EMBL/GenBank/DDBJ databases">
        <title>Caerostris extrusa draft genome.</title>
        <authorList>
            <person name="Kono N."/>
            <person name="Arakawa K."/>
        </authorList>
    </citation>
    <scope>NUCLEOTIDE SEQUENCE [LARGE SCALE GENOMIC DNA]</scope>
</reference>
<sequence length="155" mass="17401">MGDRYDLMLIRSLRILHTLTPLTGNGFKNYFQTVTFKLLDVKRILFAFAFVALAALVKSNRSKGKDSMVILTNMVTKCPLSINLMDMNTINMVDTVTAKDISTSSIMDIMDTMDTTDTTIRAPMGFYSLENPLRYSQHSGGLVSEHDEASSRFNK</sequence>
<dbReference type="EMBL" id="BPLR01021710">
    <property type="protein sequence ID" value="GIX92662.1"/>
    <property type="molecule type" value="Genomic_DNA"/>
</dbReference>
<name>A0AAV4P5Z7_CAEEX</name>
<dbReference type="AlphaFoldDB" id="A0AAV4P5Z7"/>
<protein>
    <submittedName>
        <fullName evidence="1">Uncharacterized protein</fullName>
    </submittedName>
</protein>